<gene>
    <name evidence="4" type="ORF">SO694_000442118</name>
</gene>
<accession>A0ABR1G7I4</accession>
<dbReference type="InterPro" id="IPR052583">
    <property type="entry name" value="ATP-helicase/E3_Ub-Ligase"/>
</dbReference>
<dbReference type="PANTHER" id="PTHR45865:SF1">
    <property type="entry name" value="E3 UBIQUITIN-PROTEIN LIGASE SHPRH"/>
    <property type="match status" value="1"/>
</dbReference>
<dbReference type="Gene3D" id="3.40.50.300">
    <property type="entry name" value="P-loop containing nucleotide triphosphate hydrolases"/>
    <property type="match status" value="1"/>
</dbReference>
<evidence type="ECO:0000313" key="5">
    <source>
        <dbReference type="Proteomes" id="UP001363151"/>
    </source>
</evidence>
<evidence type="ECO:0000259" key="3">
    <source>
        <dbReference type="Pfam" id="PF00271"/>
    </source>
</evidence>
<comment type="caution">
    <text evidence="4">The sequence shown here is derived from an EMBL/GenBank/DDBJ whole genome shotgun (WGS) entry which is preliminary data.</text>
</comment>
<sequence length="484" mass="50215">MRDSARREEALAAGDDAVVPRPGRPEPGAALAAAADARAVPGGARRRLPTASEKRVAALEGARAVAVAARATAADAVGAARAVPARVAAARSDLSPARGATSERRGARANLAWPRTPCLLCAARKATKLFRAYLVSMAFADADSALVRLVKAAADDGARAAAAPSSLAAAAVAALEAFRLDANAAASVSLGGDGVAAAAANLRRQTFDERFRRRRGVALRPVRGAAFFGVPGARSATRAALLDATAGARARPSRRAGEEDPVAFRPLRADSAGPRPGGALPARFAAAAALGDGAIFGARPLADARHDRSRVDFGAKLDELADDVEAHVTRKGLKCLVFSSWTDALDLVAVALKQRGVASLALKGGKQAPKILEAFKADPHVSALLMNISTNNAGLNLSEATHVFLLDTNLDHARETQALARVQRLDSKSETTVHRYVTGGSIEDAIWQLRLSKATAAGELRTRVTKADVYDLFKSQLAAARGAE</sequence>
<dbReference type="Pfam" id="PF00271">
    <property type="entry name" value="Helicase_C"/>
    <property type="match status" value="1"/>
</dbReference>
<dbReference type="PANTHER" id="PTHR45865">
    <property type="entry name" value="E3 UBIQUITIN-PROTEIN LIGASE SHPRH FAMILY MEMBER"/>
    <property type="match status" value="1"/>
</dbReference>
<protein>
    <submittedName>
        <fullName evidence="4">AAA domain-containing ATPase</fullName>
    </submittedName>
</protein>
<dbReference type="SUPFAM" id="SSF52540">
    <property type="entry name" value="P-loop containing nucleoside triphosphate hydrolases"/>
    <property type="match status" value="1"/>
</dbReference>
<keyword evidence="1" id="KW-0378">Hydrolase</keyword>
<feature type="domain" description="Helicase C-terminal" evidence="3">
    <location>
        <begin position="328"/>
        <end position="425"/>
    </location>
</feature>
<dbReference type="EMBL" id="JBBJCI010000083">
    <property type="protein sequence ID" value="KAK7249108.1"/>
    <property type="molecule type" value="Genomic_DNA"/>
</dbReference>
<dbReference type="InterPro" id="IPR049730">
    <property type="entry name" value="SNF2/RAD54-like_C"/>
</dbReference>
<feature type="compositionally biased region" description="Basic and acidic residues" evidence="2">
    <location>
        <begin position="1"/>
        <end position="10"/>
    </location>
</feature>
<dbReference type="Proteomes" id="UP001363151">
    <property type="component" value="Unassembled WGS sequence"/>
</dbReference>
<name>A0ABR1G7I4_AURAN</name>
<evidence type="ECO:0000256" key="1">
    <source>
        <dbReference type="ARBA" id="ARBA00022801"/>
    </source>
</evidence>
<organism evidence="4 5">
    <name type="scientific">Aureococcus anophagefferens</name>
    <name type="common">Harmful bloom alga</name>
    <dbReference type="NCBI Taxonomy" id="44056"/>
    <lineage>
        <taxon>Eukaryota</taxon>
        <taxon>Sar</taxon>
        <taxon>Stramenopiles</taxon>
        <taxon>Ochrophyta</taxon>
        <taxon>Pelagophyceae</taxon>
        <taxon>Pelagomonadales</taxon>
        <taxon>Pelagomonadaceae</taxon>
        <taxon>Aureococcus</taxon>
    </lineage>
</organism>
<dbReference type="CDD" id="cd18793">
    <property type="entry name" value="SF2_C_SNF"/>
    <property type="match status" value="1"/>
</dbReference>
<dbReference type="InterPro" id="IPR001650">
    <property type="entry name" value="Helicase_C-like"/>
</dbReference>
<feature type="region of interest" description="Disordered" evidence="2">
    <location>
        <begin position="1"/>
        <end position="52"/>
    </location>
</feature>
<evidence type="ECO:0000313" key="4">
    <source>
        <dbReference type="EMBL" id="KAK7249108.1"/>
    </source>
</evidence>
<feature type="compositionally biased region" description="Low complexity" evidence="2">
    <location>
        <begin position="17"/>
        <end position="43"/>
    </location>
</feature>
<dbReference type="InterPro" id="IPR027417">
    <property type="entry name" value="P-loop_NTPase"/>
</dbReference>
<keyword evidence="5" id="KW-1185">Reference proteome</keyword>
<evidence type="ECO:0000256" key="2">
    <source>
        <dbReference type="SAM" id="MobiDB-lite"/>
    </source>
</evidence>
<reference evidence="4 5" key="1">
    <citation type="submission" date="2024-03" db="EMBL/GenBank/DDBJ databases">
        <title>Aureococcus anophagefferens CCMP1851 and Kratosvirus quantuckense: Draft genome of a second virus-susceptible host strain in the model system.</title>
        <authorList>
            <person name="Chase E."/>
            <person name="Truchon A.R."/>
            <person name="Schepens W."/>
            <person name="Wilhelm S.W."/>
        </authorList>
    </citation>
    <scope>NUCLEOTIDE SEQUENCE [LARGE SCALE GENOMIC DNA]</scope>
    <source>
        <strain evidence="4 5">CCMP1851</strain>
    </source>
</reference>
<proteinExistence type="predicted"/>